<keyword evidence="21" id="KW-0472">Membrane</keyword>
<name>A0AAD4HWL6_9PEZI</name>
<keyword evidence="5" id="KW-0964">Secreted</keyword>
<comment type="catalytic activity">
    <reaction evidence="15">
        <text>1D-myo-inositol hexakisphosphate + H2O = 1D-myo-inositol 1,2,4,5,6-pentakisphosphate + phosphate</text>
        <dbReference type="Rhea" id="RHEA:16989"/>
        <dbReference type="ChEBI" id="CHEBI:15377"/>
        <dbReference type="ChEBI" id="CHEBI:43474"/>
        <dbReference type="ChEBI" id="CHEBI:57798"/>
        <dbReference type="ChEBI" id="CHEBI:58130"/>
        <dbReference type="EC" id="3.1.3.8"/>
    </reaction>
    <physiologicalReaction direction="left-to-right" evidence="15">
        <dbReference type="Rhea" id="RHEA:16990"/>
    </physiologicalReaction>
</comment>
<evidence type="ECO:0000256" key="1">
    <source>
        <dbReference type="ARBA" id="ARBA00004613"/>
    </source>
</evidence>
<evidence type="ECO:0000256" key="10">
    <source>
        <dbReference type="ARBA" id="ARBA00042300"/>
    </source>
</evidence>
<dbReference type="PROSITE" id="PS00616">
    <property type="entry name" value="HIS_ACID_PHOSPHAT_1"/>
    <property type="match status" value="1"/>
</dbReference>
<evidence type="ECO:0000256" key="16">
    <source>
        <dbReference type="ARBA" id="ARBA00044106"/>
    </source>
</evidence>
<dbReference type="InterPro" id="IPR029033">
    <property type="entry name" value="His_PPase_superfam"/>
</dbReference>
<keyword evidence="7 19" id="KW-1015">Disulfide bond</keyword>
<evidence type="ECO:0000256" key="14">
    <source>
        <dbReference type="ARBA" id="ARBA00043748"/>
    </source>
</evidence>
<dbReference type="PANTHER" id="PTHR20963">
    <property type="entry name" value="MULTIPLE INOSITOL POLYPHOSPHATE PHOSPHATASE-RELATED"/>
    <property type="match status" value="1"/>
</dbReference>
<evidence type="ECO:0000256" key="17">
    <source>
        <dbReference type="ARBA" id="ARBA00044262"/>
    </source>
</evidence>
<dbReference type="AlphaFoldDB" id="A0AAD4HWL6"/>
<evidence type="ECO:0000256" key="2">
    <source>
        <dbReference type="ARBA" id="ARBA00005375"/>
    </source>
</evidence>
<dbReference type="GO" id="GO:0016158">
    <property type="term" value="F:inositol hexakisphosphate 3-phosphatase activity"/>
    <property type="evidence" value="ECO:0007669"/>
    <property type="project" value="UniProtKB-EC"/>
</dbReference>
<keyword evidence="8" id="KW-0325">Glycoprotein</keyword>
<evidence type="ECO:0000256" key="4">
    <source>
        <dbReference type="ARBA" id="ARBA00012632"/>
    </source>
</evidence>
<evidence type="ECO:0000256" key="5">
    <source>
        <dbReference type="ARBA" id="ARBA00022525"/>
    </source>
</evidence>
<dbReference type="InterPro" id="IPR000560">
    <property type="entry name" value="His_Pase_clade-2"/>
</dbReference>
<evidence type="ECO:0000256" key="15">
    <source>
        <dbReference type="ARBA" id="ARBA00043788"/>
    </source>
</evidence>
<comment type="catalytic activity">
    <reaction evidence="14">
        <text>1D-myo-inositol 1,2,4,5,6-pentakisphosphate + H2O = 1D-myo-inositol 1,2,5,6-tetrakisphosphate + phosphate</text>
        <dbReference type="Rhea" id="RHEA:77115"/>
        <dbReference type="ChEBI" id="CHEBI:15377"/>
        <dbReference type="ChEBI" id="CHEBI:43474"/>
        <dbReference type="ChEBI" id="CHEBI:57798"/>
        <dbReference type="ChEBI" id="CHEBI:195535"/>
    </reaction>
    <physiologicalReaction direction="left-to-right" evidence="14">
        <dbReference type="Rhea" id="RHEA:77116"/>
    </physiologicalReaction>
</comment>
<evidence type="ECO:0000313" key="23">
    <source>
        <dbReference type="Proteomes" id="UP001197093"/>
    </source>
</evidence>
<dbReference type="GO" id="GO:0003993">
    <property type="term" value="F:acid phosphatase activity"/>
    <property type="evidence" value="ECO:0007669"/>
    <property type="project" value="TreeGrafter"/>
</dbReference>
<evidence type="ECO:0000256" key="11">
    <source>
        <dbReference type="ARBA" id="ARBA00043670"/>
    </source>
</evidence>
<evidence type="ECO:0000256" key="21">
    <source>
        <dbReference type="SAM" id="Phobius"/>
    </source>
</evidence>
<evidence type="ECO:0000256" key="19">
    <source>
        <dbReference type="PIRSR" id="PIRSR000894-2"/>
    </source>
</evidence>
<reference evidence="22" key="1">
    <citation type="submission" date="2023-02" db="EMBL/GenBank/DDBJ databases">
        <authorList>
            <person name="Palmer J.M."/>
        </authorList>
    </citation>
    <scope>NUCLEOTIDE SEQUENCE</scope>
    <source>
        <strain evidence="22">FW57</strain>
    </source>
</reference>
<feature type="disulfide bond" evidence="19">
    <location>
        <begin position="314"/>
        <end position="331"/>
    </location>
</feature>
<gene>
    <name evidence="22" type="ORF">NEMBOFW57_006542</name>
</gene>
<dbReference type="SUPFAM" id="SSF53254">
    <property type="entry name" value="Phosphoglycerate mutase-like"/>
    <property type="match status" value="1"/>
</dbReference>
<feature type="active site" description="Proton donor" evidence="18">
    <location>
        <position position="411"/>
    </location>
</feature>
<keyword evidence="6" id="KW-0378">Hydrolase</keyword>
<dbReference type="InterPro" id="IPR016274">
    <property type="entry name" value="Histidine_acid_Pase_euk"/>
</dbReference>
<protein>
    <recommendedName>
        <fullName evidence="16">Phytase A</fullName>
        <ecNumber evidence="4">3.1.3.8</ecNumber>
    </recommendedName>
    <alternativeName>
        <fullName evidence="17">Histidine acid phosphatase phyA</fullName>
    </alternativeName>
    <alternativeName>
        <fullName evidence="10">Myo-inositol hexakisphosphate phosphohydrolase A</fullName>
    </alternativeName>
    <alternativeName>
        <fullName evidence="9">Myo-inositol-hexaphosphate 3-phosphohydrolase A</fullName>
    </alternativeName>
</protein>
<feature type="active site" description="Nucleophile" evidence="18">
    <location>
        <position position="132"/>
    </location>
</feature>
<comment type="catalytic activity">
    <reaction evidence="13">
        <text>1D-myo-inositol 1,2,6-trisphosphate + H2O = 1D-myo-inositol 1,2-bisphosphate + phosphate</text>
        <dbReference type="Rhea" id="RHEA:77131"/>
        <dbReference type="ChEBI" id="CHEBI:15377"/>
        <dbReference type="ChEBI" id="CHEBI:43474"/>
        <dbReference type="ChEBI" id="CHEBI:195537"/>
        <dbReference type="ChEBI" id="CHEBI:195539"/>
    </reaction>
    <physiologicalReaction direction="left-to-right" evidence="13">
        <dbReference type="Rhea" id="RHEA:77132"/>
    </physiologicalReaction>
</comment>
<comment type="catalytic activity">
    <reaction evidence="12">
        <text>1D-myo-inositol 1,2-bisphosphate + H2O = 1D-myo-inositol 2-phosphate + phosphate</text>
        <dbReference type="Rhea" id="RHEA:77135"/>
        <dbReference type="ChEBI" id="CHEBI:15377"/>
        <dbReference type="ChEBI" id="CHEBI:43474"/>
        <dbReference type="ChEBI" id="CHEBI:84142"/>
        <dbReference type="ChEBI" id="CHEBI:195539"/>
    </reaction>
    <physiologicalReaction direction="left-to-right" evidence="12">
        <dbReference type="Rhea" id="RHEA:77136"/>
    </physiologicalReaction>
</comment>
<dbReference type="Pfam" id="PF00328">
    <property type="entry name" value="His_Phos_2"/>
    <property type="match status" value="1"/>
</dbReference>
<keyword evidence="23" id="KW-1185">Reference proteome</keyword>
<comment type="subunit">
    <text evidence="3">Monomer.</text>
</comment>
<dbReference type="PIRSF" id="PIRSF000894">
    <property type="entry name" value="Acid_phosphatase"/>
    <property type="match status" value="1"/>
</dbReference>
<dbReference type="EMBL" id="JAHCVI010000003">
    <property type="protein sequence ID" value="KAG7287042.1"/>
    <property type="molecule type" value="Genomic_DNA"/>
</dbReference>
<feature type="transmembrane region" description="Helical" evidence="21">
    <location>
        <begin position="55"/>
        <end position="75"/>
    </location>
</feature>
<keyword evidence="21" id="KW-0812">Transmembrane</keyword>
<feature type="disulfide bond" evidence="19">
    <location>
        <begin position="486"/>
        <end position="494"/>
    </location>
</feature>
<sequence length="521" mass="56910">MSGWMSYFRGRSRYAPLPTNDAPDGHGAEPATATAPAHGPADPAHPDPNHRTRRALRAIAVGLMLVMLGAVVVAFSRVSPRQCDTPDRGYQCGTAISHSWGQYSPYFSVPSEADPAIPKGCELTFVQVLSRHGARAPTLGRAVYYASLIDRIHNQTVSYSPGFNFLKTYNYTLGADQLTHMGQQQMVNSGLKFYRRYHALTRGSTPFVRTAGQDRVVQSAENFTQGFHSALLSDRKSTARPALPYPMLIIPETPTTNNTLHHGLCRAFEESTAGSAAQAAYLSTFAPPITARLNTNLPGADLTDADTVALMDLCPFETVASPGGTALAPFCQIFSGAEWRAYDYYQSLGKWYGYGPGHVLGPTQGVGFVNELLARLTGRPVRDGTSTNRTLDADEETFPLDRRVYADFSHDNDMMGVLGALGVYDGVEGLSNATRQGPEEAGGFAASWAAPFAARVYVEKMRCRRHAEEELVRVLVNDRVVRLKGCGADKRGLCTLGRFVESMEFARGDGRWDLCFDTREQ</sequence>
<evidence type="ECO:0000256" key="6">
    <source>
        <dbReference type="ARBA" id="ARBA00022801"/>
    </source>
</evidence>
<evidence type="ECO:0000256" key="9">
    <source>
        <dbReference type="ARBA" id="ARBA00041857"/>
    </source>
</evidence>
<dbReference type="PANTHER" id="PTHR20963:SF24">
    <property type="entry name" value="3-PHYTASE B"/>
    <property type="match status" value="1"/>
</dbReference>
<comment type="caution">
    <text evidence="22">The sequence shown here is derived from an EMBL/GenBank/DDBJ whole genome shotgun (WGS) entry which is preliminary data.</text>
</comment>
<accession>A0AAD4HWL6</accession>
<dbReference type="Proteomes" id="UP001197093">
    <property type="component" value="Unassembled WGS sequence"/>
</dbReference>
<evidence type="ECO:0000256" key="20">
    <source>
        <dbReference type="SAM" id="MobiDB-lite"/>
    </source>
</evidence>
<organism evidence="22 23">
    <name type="scientific">Staphylotrichum longicolle</name>
    <dbReference type="NCBI Taxonomy" id="669026"/>
    <lineage>
        <taxon>Eukaryota</taxon>
        <taxon>Fungi</taxon>
        <taxon>Dikarya</taxon>
        <taxon>Ascomycota</taxon>
        <taxon>Pezizomycotina</taxon>
        <taxon>Sordariomycetes</taxon>
        <taxon>Sordariomycetidae</taxon>
        <taxon>Sordariales</taxon>
        <taxon>Chaetomiaceae</taxon>
        <taxon>Staphylotrichum</taxon>
    </lineage>
</organism>
<feature type="region of interest" description="Disordered" evidence="20">
    <location>
        <begin position="15"/>
        <end position="50"/>
    </location>
</feature>
<evidence type="ECO:0000256" key="3">
    <source>
        <dbReference type="ARBA" id="ARBA00011245"/>
    </source>
</evidence>
<keyword evidence="21" id="KW-1133">Transmembrane helix</keyword>
<evidence type="ECO:0000256" key="13">
    <source>
        <dbReference type="ARBA" id="ARBA00043721"/>
    </source>
</evidence>
<evidence type="ECO:0000256" key="8">
    <source>
        <dbReference type="ARBA" id="ARBA00023180"/>
    </source>
</evidence>
<feature type="compositionally biased region" description="Low complexity" evidence="20">
    <location>
        <begin position="28"/>
        <end position="42"/>
    </location>
</feature>
<evidence type="ECO:0000256" key="7">
    <source>
        <dbReference type="ARBA" id="ARBA00023157"/>
    </source>
</evidence>
<feature type="disulfide bond" evidence="19">
    <location>
        <begin position="121"/>
        <end position="463"/>
    </location>
</feature>
<comment type="catalytic activity">
    <reaction evidence="11">
        <text>1D-myo-inositol 1,2,5,6-tetrakisphosphate + H2O = 1D-myo-inositol 1,2,6-trisphosphate + phosphate</text>
        <dbReference type="Rhea" id="RHEA:77119"/>
        <dbReference type="ChEBI" id="CHEBI:15377"/>
        <dbReference type="ChEBI" id="CHEBI:43474"/>
        <dbReference type="ChEBI" id="CHEBI:195535"/>
        <dbReference type="ChEBI" id="CHEBI:195537"/>
    </reaction>
    <physiologicalReaction direction="left-to-right" evidence="11">
        <dbReference type="Rhea" id="RHEA:77120"/>
    </physiologicalReaction>
</comment>
<dbReference type="CDD" id="cd07061">
    <property type="entry name" value="HP_HAP_like"/>
    <property type="match status" value="1"/>
</dbReference>
<feature type="disulfide bond" evidence="19">
    <location>
        <begin position="83"/>
        <end position="92"/>
    </location>
</feature>
<comment type="similarity">
    <text evidence="2">Belongs to the histidine acid phosphatase family.</text>
</comment>
<evidence type="ECO:0000313" key="22">
    <source>
        <dbReference type="EMBL" id="KAG7287042.1"/>
    </source>
</evidence>
<evidence type="ECO:0000256" key="12">
    <source>
        <dbReference type="ARBA" id="ARBA00043675"/>
    </source>
</evidence>
<proteinExistence type="inferred from homology"/>
<dbReference type="InterPro" id="IPR033379">
    <property type="entry name" value="Acid_Pase_AS"/>
</dbReference>
<evidence type="ECO:0000256" key="18">
    <source>
        <dbReference type="PIRSR" id="PIRSR000894-1"/>
    </source>
</evidence>
<dbReference type="EC" id="3.1.3.8" evidence="4"/>
<dbReference type="PROSITE" id="PS00778">
    <property type="entry name" value="HIS_ACID_PHOSPHAT_2"/>
    <property type="match status" value="1"/>
</dbReference>
<feature type="disulfide bond" evidence="19">
    <location>
        <begin position="265"/>
        <end position="515"/>
    </location>
</feature>
<dbReference type="Gene3D" id="3.40.50.1240">
    <property type="entry name" value="Phosphoglycerate mutase-like"/>
    <property type="match status" value="1"/>
</dbReference>
<dbReference type="GO" id="GO:0005576">
    <property type="term" value="C:extracellular region"/>
    <property type="evidence" value="ECO:0007669"/>
    <property type="project" value="UniProtKB-SubCell"/>
</dbReference>
<comment type="subcellular location">
    <subcellularLocation>
        <location evidence="1">Secreted</location>
    </subcellularLocation>
</comment>